<proteinExistence type="predicted"/>
<dbReference type="Proteomes" id="UP001620626">
    <property type="component" value="Unassembled WGS sequence"/>
</dbReference>
<keyword evidence="3" id="KW-1185">Reference proteome</keyword>
<dbReference type="AlphaFoldDB" id="A0ABD2JM97"/>
<evidence type="ECO:0000313" key="2">
    <source>
        <dbReference type="EMBL" id="KAL3091744.1"/>
    </source>
</evidence>
<evidence type="ECO:0000313" key="3">
    <source>
        <dbReference type="Proteomes" id="UP001620626"/>
    </source>
</evidence>
<keyword evidence="1" id="KW-0472">Membrane</keyword>
<organism evidence="2 3">
    <name type="scientific">Heterodera trifolii</name>
    <dbReference type="NCBI Taxonomy" id="157864"/>
    <lineage>
        <taxon>Eukaryota</taxon>
        <taxon>Metazoa</taxon>
        <taxon>Ecdysozoa</taxon>
        <taxon>Nematoda</taxon>
        <taxon>Chromadorea</taxon>
        <taxon>Rhabditida</taxon>
        <taxon>Tylenchina</taxon>
        <taxon>Tylenchomorpha</taxon>
        <taxon>Tylenchoidea</taxon>
        <taxon>Heteroderidae</taxon>
        <taxon>Heteroderinae</taxon>
        <taxon>Heterodera</taxon>
    </lineage>
</organism>
<keyword evidence="1" id="KW-1133">Transmembrane helix</keyword>
<comment type="caution">
    <text evidence="2">The sequence shown here is derived from an EMBL/GenBank/DDBJ whole genome shotgun (WGS) entry which is preliminary data.</text>
</comment>
<evidence type="ECO:0000256" key="1">
    <source>
        <dbReference type="SAM" id="Phobius"/>
    </source>
</evidence>
<reference evidence="2 3" key="1">
    <citation type="submission" date="2024-10" db="EMBL/GenBank/DDBJ databases">
        <authorList>
            <person name="Kim D."/>
        </authorList>
    </citation>
    <scope>NUCLEOTIDE SEQUENCE [LARGE SCALE GENOMIC DNA]</scope>
    <source>
        <strain evidence="2">BH-2024</strain>
    </source>
</reference>
<protein>
    <submittedName>
        <fullName evidence="2">Uncharacterized protein</fullName>
    </submittedName>
</protein>
<sequence>MLYDRRPCQPFCRAPDKRDFMEYEPAKTANDFYKSYDPMVGVGTAAILLLFIALLTAKSFLRWTIKQWRMRKYIRRREKQQQKAAKKLVTIVGEANELTKPSQPIEQQKHPPNGNIV</sequence>
<keyword evidence="1" id="KW-0812">Transmembrane</keyword>
<dbReference type="EMBL" id="JBICBT010000941">
    <property type="protein sequence ID" value="KAL3091744.1"/>
    <property type="molecule type" value="Genomic_DNA"/>
</dbReference>
<name>A0ABD2JM97_9BILA</name>
<gene>
    <name evidence="2" type="ORF">niasHT_024326</name>
</gene>
<feature type="transmembrane region" description="Helical" evidence="1">
    <location>
        <begin position="39"/>
        <end position="61"/>
    </location>
</feature>
<accession>A0ABD2JM97</accession>